<keyword evidence="5" id="KW-1185">Reference proteome</keyword>
<dbReference type="Pfam" id="PF00583">
    <property type="entry name" value="Acetyltransf_1"/>
    <property type="match status" value="1"/>
</dbReference>
<dbReference type="SUPFAM" id="SSF55729">
    <property type="entry name" value="Acyl-CoA N-acyltransferases (Nat)"/>
    <property type="match status" value="1"/>
</dbReference>
<dbReference type="CDD" id="cd04301">
    <property type="entry name" value="NAT_SF"/>
    <property type="match status" value="1"/>
</dbReference>
<keyword evidence="2" id="KW-1133">Transmembrane helix</keyword>
<reference evidence="4" key="2">
    <citation type="submission" date="2025-09" db="UniProtKB">
        <authorList>
            <consortium name="Ensembl"/>
        </authorList>
    </citation>
    <scope>IDENTIFICATION</scope>
</reference>
<dbReference type="GO" id="GO:0008080">
    <property type="term" value="F:N-acetyltransferase activity"/>
    <property type="evidence" value="ECO:0007669"/>
    <property type="project" value="InterPro"/>
</dbReference>
<proteinExistence type="predicted"/>
<reference evidence="4" key="1">
    <citation type="submission" date="2025-08" db="UniProtKB">
        <authorList>
            <consortium name="Ensembl"/>
        </authorList>
    </citation>
    <scope>IDENTIFICATION</scope>
</reference>
<evidence type="ECO:0000313" key="5">
    <source>
        <dbReference type="Proteomes" id="UP000694393"/>
    </source>
</evidence>
<dbReference type="PANTHER" id="PTHR13947">
    <property type="entry name" value="GNAT FAMILY N-ACETYLTRANSFERASE"/>
    <property type="match status" value="1"/>
</dbReference>
<name>A0A8C8VLD9_9SAUR</name>
<evidence type="ECO:0000256" key="2">
    <source>
        <dbReference type="SAM" id="Phobius"/>
    </source>
</evidence>
<dbReference type="AlphaFoldDB" id="A0A8C8VLD9"/>
<feature type="transmembrane region" description="Helical" evidence="2">
    <location>
        <begin position="28"/>
        <end position="53"/>
    </location>
</feature>
<keyword evidence="2" id="KW-0472">Membrane</keyword>
<dbReference type="Gene3D" id="3.40.630.30">
    <property type="match status" value="1"/>
</dbReference>
<dbReference type="InterPro" id="IPR016181">
    <property type="entry name" value="Acyl_CoA_acyltransferase"/>
</dbReference>
<dbReference type="Proteomes" id="UP000694393">
    <property type="component" value="Unplaced"/>
</dbReference>
<protein>
    <recommendedName>
        <fullName evidence="3">N-acetyltransferase domain-containing protein</fullName>
    </recommendedName>
</protein>
<organism evidence="4 5">
    <name type="scientific">Pelusios castaneus</name>
    <name type="common">West African mud turtle</name>
    <dbReference type="NCBI Taxonomy" id="367368"/>
    <lineage>
        <taxon>Eukaryota</taxon>
        <taxon>Metazoa</taxon>
        <taxon>Chordata</taxon>
        <taxon>Craniata</taxon>
        <taxon>Vertebrata</taxon>
        <taxon>Euteleostomi</taxon>
        <taxon>Archelosauria</taxon>
        <taxon>Testudinata</taxon>
        <taxon>Testudines</taxon>
        <taxon>Pleurodira</taxon>
        <taxon>Pelomedusidae</taxon>
        <taxon>Pelusios</taxon>
    </lineage>
</organism>
<dbReference type="Ensembl" id="ENSPCET00000016764.1">
    <property type="protein sequence ID" value="ENSPCEP00000016196.1"/>
    <property type="gene ID" value="ENSPCEG00000012739.1"/>
</dbReference>
<feature type="transmembrane region" description="Helical" evidence="2">
    <location>
        <begin position="60"/>
        <end position="85"/>
    </location>
</feature>
<evidence type="ECO:0000259" key="3">
    <source>
        <dbReference type="PROSITE" id="PS51186"/>
    </source>
</evidence>
<keyword evidence="2" id="KW-0812">Transmembrane</keyword>
<keyword evidence="1" id="KW-0808">Transferase</keyword>
<accession>A0A8C8VLD9</accession>
<dbReference type="InterPro" id="IPR050769">
    <property type="entry name" value="NAT_camello-type"/>
</dbReference>
<dbReference type="PROSITE" id="PS51186">
    <property type="entry name" value="GNAT"/>
    <property type="match status" value="1"/>
</dbReference>
<dbReference type="InterPro" id="IPR000182">
    <property type="entry name" value="GNAT_dom"/>
</dbReference>
<dbReference type="PANTHER" id="PTHR13947:SF60">
    <property type="entry name" value="N-ACETYLTRANSFERASE DOMAIN-CONTAINING PROTEIN"/>
    <property type="match status" value="1"/>
</dbReference>
<evidence type="ECO:0000256" key="1">
    <source>
        <dbReference type="ARBA" id="ARBA00022679"/>
    </source>
</evidence>
<sequence>MGDYRIREYRDEDYDAVRELFATGMSEYIPTLCVHVLKQPWVILVLACTFCLLLTSSKSLLLPILAITLLLAMARQLLGYAWAMYIERCLKEDLLDIRTTYMESKGSCFWVVEADECVVGTVAARPSDEREGELMLKRMSVRKDYRRQGLAKALCQTVIRFAQRQGCSAVVLNTLMVQDGARVMYESIGFQKYRDYMLPTVSGRLARVTISKYKLHGPWGLKPPLPCHTSL</sequence>
<feature type="domain" description="N-acetyltransferase" evidence="3">
    <location>
        <begin position="62"/>
        <end position="211"/>
    </location>
</feature>
<evidence type="ECO:0000313" key="4">
    <source>
        <dbReference type="Ensembl" id="ENSPCEP00000016196.1"/>
    </source>
</evidence>